<keyword evidence="2" id="KW-1185">Reference proteome</keyword>
<name>A0A975T1M6_9ACTN</name>
<evidence type="ECO:0000313" key="2">
    <source>
        <dbReference type="Proteomes" id="UP000683575"/>
    </source>
</evidence>
<dbReference type="Proteomes" id="UP000683575">
    <property type="component" value="Chromosome"/>
</dbReference>
<accession>A0A975T1M6</accession>
<proteinExistence type="predicted"/>
<organism evidence="1 2">
    <name type="scientific">Nocardioides panacis</name>
    <dbReference type="NCBI Taxonomy" id="2849501"/>
    <lineage>
        <taxon>Bacteria</taxon>
        <taxon>Bacillati</taxon>
        <taxon>Actinomycetota</taxon>
        <taxon>Actinomycetes</taxon>
        <taxon>Propionibacteriales</taxon>
        <taxon>Nocardioidaceae</taxon>
        <taxon>Nocardioides</taxon>
    </lineage>
</organism>
<protein>
    <submittedName>
        <fullName evidence="1">Uncharacterized protein</fullName>
    </submittedName>
</protein>
<dbReference type="EMBL" id="CP077062">
    <property type="protein sequence ID" value="QWZ09841.1"/>
    <property type="molecule type" value="Genomic_DNA"/>
</dbReference>
<reference evidence="1" key="1">
    <citation type="submission" date="2021-06" db="EMBL/GenBank/DDBJ databases">
        <title>Complete genome sequence of Nocardioides sp. G188.</title>
        <authorList>
            <person name="Im W.-T."/>
        </authorList>
    </citation>
    <scope>NUCLEOTIDE SEQUENCE</scope>
    <source>
        <strain evidence="1">G188</strain>
    </source>
</reference>
<dbReference type="RefSeq" id="WP_216941687.1">
    <property type="nucleotide sequence ID" value="NZ_CP077062.1"/>
</dbReference>
<dbReference type="AlphaFoldDB" id="A0A975T1M6"/>
<gene>
    <name evidence="1" type="ORF">KRR39_08980</name>
</gene>
<evidence type="ECO:0000313" key="1">
    <source>
        <dbReference type="EMBL" id="QWZ09841.1"/>
    </source>
</evidence>
<dbReference type="KEGG" id="nps:KRR39_08980"/>
<sequence length="220" mass="23379">MTDTKEQTGPGTGGEDFVDLWRLETPTARALAAEAERFEDLQTVLRCCEGLLPELGRAAAGFPEAVLLVEALWTVALTSYARCFDAAGEGIPLTEEDVVTAHPDNKEVREWHRALMRLRKHYASPSVNPRESVSVSVARAEDGSAAGIALTSASRPALDEVTVRSAGTIAFALSEVVDGRIAGRQGEVFTEVAALDAATLDGLAQWRAARPPAAEAPPEA</sequence>